<evidence type="ECO:0000256" key="3">
    <source>
        <dbReference type="ARBA" id="ARBA00001522"/>
    </source>
</evidence>
<dbReference type="InterPro" id="IPR003203">
    <property type="entry name" value="CobU/CobP"/>
</dbReference>
<evidence type="ECO:0000256" key="5">
    <source>
        <dbReference type="ARBA" id="ARBA00004692"/>
    </source>
</evidence>
<keyword evidence="20" id="KW-0548">Nucleotidyltransferase</keyword>
<dbReference type="GO" id="GO:0005524">
    <property type="term" value="F:ATP binding"/>
    <property type="evidence" value="ECO:0007669"/>
    <property type="project" value="UniProtKB-KW"/>
</dbReference>
<dbReference type="NCBIfam" id="NF004469">
    <property type="entry name" value="PRK05800.1"/>
    <property type="match status" value="1"/>
</dbReference>
<feature type="active site" description="GMP-histidine intermediate" evidence="18">
    <location>
        <position position="57"/>
    </location>
</feature>
<feature type="binding site" evidence="19">
    <location>
        <position position="89"/>
    </location>
    <ligand>
        <name>GTP</name>
        <dbReference type="ChEBI" id="CHEBI:37565"/>
    </ligand>
</feature>
<evidence type="ECO:0000256" key="1">
    <source>
        <dbReference type="ARBA" id="ARBA00000312"/>
    </source>
</evidence>
<comment type="catalytic activity">
    <reaction evidence="2">
        <text>adenosylcob(III)inamide phosphate + GTP + H(+) = adenosylcob(III)inamide-GDP + diphosphate</text>
        <dbReference type="Rhea" id="RHEA:22712"/>
        <dbReference type="ChEBI" id="CHEBI:15378"/>
        <dbReference type="ChEBI" id="CHEBI:33019"/>
        <dbReference type="ChEBI" id="CHEBI:37565"/>
        <dbReference type="ChEBI" id="CHEBI:58502"/>
        <dbReference type="ChEBI" id="CHEBI:60487"/>
        <dbReference type="EC" id="2.7.7.62"/>
    </reaction>
</comment>
<dbReference type="PANTHER" id="PTHR34848">
    <property type="match status" value="1"/>
</dbReference>
<dbReference type="GO" id="GO:0008820">
    <property type="term" value="F:cobinamide phosphate guanylyltransferase activity"/>
    <property type="evidence" value="ECO:0007669"/>
    <property type="project" value="UniProtKB-EC"/>
</dbReference>
<feature type="binding site" evidence="19">
    <location>
        <begin position="41"/>
        <end position="43"/>
    </location>
    <ligand>
        <name>GTP</name>
        <dbReference type="ChEBI" id="CHEBI:37565"/>
    </ligand>
</feature>
<comment type="catalytic activity">
    <reaction evidence="1">
        <text>adenosylcob(III)inamide + ATP = adenosylcob(III)inamide phosphate + ADP + H(+)</text>
        <dbReference type="Rhea" id="RHEA:15769"/>
        <dbReference type="ChEBI" id="CHEBI:2480"/>
        <dbReference type="ChEBI" id="CHEBI:15378"/>
        <dbReference type="ChEBI" id="CHEBI:30616"/>
        <dbReference type="ChEBI" id="CHEBI:58502"/>
        <dbReference type="ChEBI" id="CHEBI:456216"/>
        <dbReference type="EC" id="2.7.1.156"/>
    </reaction>
</comment>
<keyword evidence="10" id="KW-0169">Cobalamin biosynthesis</keyword>
<dbReference type="EMBL" id="CP011125">
    <property type="protein sequence ID" value="AKF04323.1"/>
    <property type="molecule type" value="Genomic_DNA"/>
</dbReference>
<evidence type="ECO:0000256" key="17">
    <source>
        <dbReference type="ARBA" id="ARBA00030571"/>
    </source>
</evidence>
<keyword evidence="12 19" id="KW-0547">Nucleotide-binding</keyword>
<reference evidence="20 21" key="1">
    <citation type="submission" date="2015-03" db="EMBL/GenBank/DDBJ databases">
        <title>Genome assembly of Sandaracinus amylolyticus DSM 53668.</title>
        <authorList>
            <person name="Sharma G."/>
            <person name="Subramanian S."/>
        </authorList>
    </citation>
    <scope>NUCLEOTIDE SEQUENCE [LARGE SCALE GENOMIC DNA]</scope>
    <source>
        <strain evidence="20 21">DSM 53668</strain>
    </source>
</reference>
<keyword evidence="11 20" id="KW-0808">Transferase</keyword>
<dbReference type="Gene3D" id="3.40.50.300">
    <property type="entry name" value="P-loop containing nucleotide triphosphate hydrolases"/>
    <property type="match status" value="1"/>
</dbReference>
<evidence type="ECO:0000256" key="13">
    <source>
        <dbReference type="ARBA" id="ARBA00022777"/>
    </source>
</evidence>
<dbReference type="PIRSF" id="PIRSF006135">
    <property type="entry name" value="CobU"/>
    <property type="match status" value="1"/>
</dbReference>
<keyword evidence="14" id="KW-0067">ATP-binding</keyword>
<dbReference type="GO" id="GO:0009236">
    <property type="term" value="P:cobalamin biosynthetic process"/>
    <property type="evidence" value="ECO:0007669"/>
    <property type="project" value="UniProtKB-UniPathway"/>
</dbReference>
<dbReference type="AlphaFoldDB" id="A0A0F6W0I6"/>
<dbReference type="UniPathway" id="UPA00148">
    <property type="reaction ID" value="UER00236"/>
</dbReference>
<dbReference type="EC" id="2.7.1.156" evidence="8"/>
<comment type="similarity">
    <text evidence="7">Belongs to the CobU/CobP family.</text>
</comment>
<evidence type="ECO:0000256" key="11">
    <source>
        <dbReference type="ARBA" id="ARBA00022679"/>
    </source>
</evidence>
<evidence type="ECO:0000256" key="14">
    <source>
        <dbReference type="ARBA" id="ARBA00022840"/>
    </source>
</evidence>
<accession>A0A0F6W0I6</accession>
<dbReference type="Proteomes" id="UP000034883">
    <property type="component" value="Chromosome"/>
</dbReference>
<dbReference type="GO" id="GO:0043752">
    <property type="term" value="F:adenosylcobinamide kinase activity"/>
    <property type="evidence" value="ECO:0007669"/>
    <property type="project" value="UniProtKB-EC"/>
</dbReference>
<protein>
    <recommendedName>
        <fullName evidence="16">Adenosylcobinamide kinase</fullName>
        <ecNumber evidence="8">2.7.1.156</ecNumber>
        <ecNumber evidence="9">2.7.7.62</ecNumber>
    </recommendedName>
    <alternativeName>
        <fullName evidence="17">Adenosylcobinamide-phosphate guanylyltransferase</fullName>
    </alternativeName>
</protein>
<evidence type="ECO:0000256" key="6">
    <source>
        <dbReference type="ARBA" id="ARBA00005159"/>
    </source>
</evidence>
<evidence type="ECO:0000256" key="19">
    <source>
        <dbReference type="PIRSR" id="PIRSR006135-2"/>
    </source>
</evidence>
<proteinExistence type="inferred from homology"/>
<keyword evidence="15 19" id="KW-0342">GTP-binding</keyword>
<dbReference type="STRING" id="927083.DB32_001472"/>
<evidence type="ECO:0000256" key="4">
    <source>
        <dbReference type="ARBA" id="ARBA00003889"/>
    </source>
</evidence>
<evidence type="ECO:0000256" key="16">
    <source>
        <dbReference type="ARBA" id="ARBA00029570"/>
    </source>
</evidence>
<feature type="binding site" evidence="19">
    <location>
        <position position="68"/>
    </location>
    <ligand>
        <name>GTP</name>
        <dbReference type="ChEBI" id="CHEBI:37565"/>
    </ligand>
</feature>
<dbReference type="InterPro" id="IPR027417">
    <property type="entry name" value="P-loop_NTPase"/>
</dbReference>
<evidence type="ECO:0000313" key="21">
    <source>
        <dbReference type="Proteomes" id="UP000034883"/>
    </source>
</evidence>
<evidence type="ECO:0000256" key="2">
    <source>
        <dbReference type="ARBA" id="ARBA00000711"/>
    </source>
</evidence>
<keyword evidence="21" id="KW-1185">Reference proteome</keyword>
<evidence type="ECO:0000256" key="15">
    <source>
        <dbReference type="ARBA" id="ARBA00023134"/>
    </source>
</evidence>
<dbReference type="EC" id="2.7.7.62" evidence="9"/>
<dbReference type="Pfam" id="PF02283">
    <property type="entry name" value="CobU"/>
    <property type="match status" value="1"/>
</dbReference>
<dbReference type="PANTHER" id="PTHR34848:SF1">
    <property type="entry name" value="BIFUNCTIONAL ADENOSYLCOBALAMIN BIOSYNTHESIS PROTEIN COBU"/>
    <property type="match status" value="1"/>
</dbReference>
<evidence type="ECO:0000313" key="20">
    <source>
        <dbReference type="EMBL" id="AKF04323.1"/>
    </source>
</evidence>
<keyword evidence="13" id="KW-0418">Kinase</keyword>
<dbReference type="SUPFAM" id="SSF52540">
    <property type="entry name" value="P-loop containing nucleoside triphosphate hydrolases"/>
    <property type="match status" value="1"/>
</dbReference>
<dbReference type="KEGG" id="samy:DB32_001472"/>
<comment type="catalytic activity">
    <reaction evidence="3">
        <text>adenosylcob(III)inamide + GTP = adenosylcob(III)inamide phosphate + GDP + H(+)</text>
        <dbReference type="Rhea" id="RHEA:15765"/>
        <dbReference type="ChEBI" id="CHEBI:2480"/>
        <dbReference type="ChEBI" id="CHEBI:15378"/>
        <dbReference type="ChEBI" id="CHEBI:37565"/>
        <dbReference type="ChEBI" id="CHEBI:58189"/>
        <dbReference type="ChEBI" id="CHEBI:58502"/>
        <dbReference type="EC" id="2.7.1.156"/>
    </reaction>
</comment>
<name>A0A0F6W0I6_9BACT</name>
<evidence type="ECO:0000256" key="9">
    <source>
        <dbReference type="ARBA" id="ARBA00012523"/>
    </source>
</evidence>
<evidence type="ECO:0000256" key="10">
    <source>
        <dbReference type="ARBA" id="ARBA00022573"/>
    </source>
</evidence>
<sequence length="184" mass="19999">MGGDEMSGGRIVLVGGGARSGKSSFALRLARERGERRVFVATAKVTDDDMAARIRRHREERPDFRTIEEPIALASAVRTITDADVVVIDCMTFFVSSLMLAGHDGDAILAHVDALVAALRDAPFTSILVTNEVGMSVHPPTELGRRFQDYAGWCNQRLSRAADEVHLAVIGTILRVRPSPVEAM</sequence>
<feature type="binding site" evidence="19">
    <location>
        <begin position="16"/>
        <end position="23"/>
    </location>
    <ligand>
        <name>GTP</name>
        <dbReference type="ChEBI" id="CHEBI:37565"/>
    </ligand>
</feature>
<evidence type="ECO:0000256" key="8">
    <source>
        <dbReference type="ARBA" id="ARBA00012016"/>
    </source>
</evidence>
<comment type="function">
    <text evidence="4">Catalyzes ATP-dependent phosphorylation of adenosylcobinamide and addition of GMP to adenosylcobinamide phosphate.</text>
</comment>
<gene>
    <name evidence="20" type="ORF">DB32_001472</name>
</gene>
<comment type="pathway">
    <text evidence="5">Cofactor biosynthesis; adenosylcobalamin biosynthesis; adenosylcobalamin from cob(II)yrinate a,c-diamide: step 6/7.</text>
</comment>
<evidence type="ECO:0000256" key="12">
    <source>
        <dbReference type="ARBA" id="ARBA00022741"/>
    </source>
</evidence>
<dbReference type="CDD" id="cd00544">
    <property type="entry name" value="CobU"/>
    <property type="match status" value="1"/>
</dbReference>
<comment type="pathway">
    <text evidence="6">Cofactor biosynthesis; adenosylcobalamin biosynthesis; adenosylcobalamin from cob(II)yrinate a,c-diamide: step 5/7.</text>
</comment>
<evidence type="ECO:0000256" key="18">
    <source>
        <dbReference type="PIRSR" id="PIRSR006135-1"/>
    </source>
</evidence>
<feature type="binding site" evidence="19">
    <location>
        <begin position="58"/>
        <end position="61"/>
    </location>
    <ligand>
        <name>GTP</name>
        <dbReference type="ChEBI" id="CHEBI:37565"/>
    </ligand>
</feature>
<evidence type="ECO:0000256" key="7">
    <source>
        <dbReference type="ARBA" id="ARBA00007490"/>
    </source>
</evidence>
<dbReference type="GO" id="GO:0005525">
    <property type="term" value="F:GTP binding"/>
    <property type="evidence" value="ECO:0007669"/>
    <property type="project" value="UniProtKB-KW"/>
</dbReference>
<organism evidence="20 21">
    <name type="scientific">Sandaracinus amylolyticus</name>
    <dbReference type="NCBI Taxonomy" id="927083"/>
    <lineage>
        <taxon>Bacteria</taxon>
        <taxon>Pseudomonadati</taxon>
        <taxon>Myxococcota</taxon>
        <taxon>Polyangia</taxon>
        <taxon>Polyangiales</taxon>
        <taxon>Sandaracinaceae</taxon>
        <taxon>Sandaracinus</taxon>
    </lineage>
</organism>